<evidence type="ECO:0000256" key="3">
    <source>
        <dbReference type="SAM" id="Phobius"/>
    </source>
</evidence>
<feature type="transmembrane region" description="Helical" evidence="3">
    <location>
        <begin position="141"/>
        <end position="163"/>
    </location>
</feature>
<organism evidence="5 6">
    <name type="scientific">Novosphingobium album</name>
    <name type="common">ex Liu et al. 2023</name>
    <dbReference type="NCBI Taxonomy" id="3031130"/>
    <lineage>
        <taxon>Bacteria</taxon>
        <taxon>Pseudomonadati</taxon>
        <taxon>Pseudomonadota</taxon>
        <taxon>Alphaproteobacteria</taxon>
        <taxon>Sphingomonadales</taxon>
        <taxon>Sphingomonadaceae</taxon>
        <taxon>Novosphingobium</taxon>
    </lineage>
</organism>
<accession>A0ABT5WMT2</accession>
<sequence>MAVWGAVWSQLHLFFLPGMAGVVSAQLCTGLSCLAVTLATLSAITALDRDHLPRRLGPATLVLGGVIGVLGVPLAFMRAGPIMALADVLGVLILVDLLAVAVCLGCAWRRGSAEARTFAVAWSLPMAALAVAQFLDVDMLFWGGGSQTLVLLAAAWQTLWLSFAASRTHARLRVERDRARRAEAQAHELARRDPLTGLRNRRGFIDVVTPMLEAARANASPIALLIVDVDWFKRINDAHGHEAGDMVLATIARRIGRWEGALCTVARLGGEEFALMIGGLEGFALARFADSVRQEVAACDHHAAIGGGKVTVSIGVAEAAKGADFRHLYRLADEALYTAKHRGRDQVVLRSLDDASEHAYRFAVGA</sequence>
<feature type="transmembrane region" description="Helical" evidence="3">
    <location>
        <begin position="56"/>
        <end position="76"/>
    </location>
</feature>
<dbReference type="PANTHER" id="PTHR45138">
    <property type="entry name" value="REGULATORY COMPONENTS OF SENSORY TRANSDUCTION SYSTEM"/>
    <property type="match status" value="1"/>
</dbReference>
<keyword evidence="5" id="KW-0548">Nucleotidyltransferase</keyword>
<keyword evidence="3" id="KW-0472">Membrane</keyword>
<evidence type="ECO:0000313" key="5">
    <source>
        <dbReference type="EMBL" id="MDE8651194.1"/>
    </source>
</evidence>
<dbReference type="SMART" id="SM00267">
    <property type="entry name" value="GGDEF"/>
    <property type="match status" value="1"/>
</dbReference>
<proteinExistence type="predicted"/>
<evidence type="ECO:0000259" key="4">
    <source>
        <dbReference type="PROSITE" id="PS50887"/>
    </source>
</evidence>
<gene>
    <name evidence="5" type="ORF">PYV00_05615</name>
</gene>
<dbReference type="PANTHER" id="PTHR45138:SF9">
    <property type="entry name" value="DIGUANYLATE CYCLASE DGCM-RELATED"/>
    <property type="match status" value="1"/>
</dbReference>
<dbReference type="CDD" id="cd01949">
    <property type="entry name" value="GGDEF"/>
    <property type="match status" value="1"/>
</dbReference>
<evidence type="ECO:0000313" key="6">
    <source>
        <dbReference type="Proteomes" id="UP001216253"/>
    </source>
</evidence>
<dbReference type="InterPro" id="IPR043128">
    <property type="entry name" value="Rev_trsase/Diguanyl_cyclase"/>
</dbReference>
<comment type="caution">
    <text evidence="5">The sequence shown here is derived from an EMBL/GenBank/DDBJ whole genome shotgun (WGS) entry which is preliminary data.</text>
</comment>
<dbReference type="PROSITE" id="PS50887">
    <property type="entry name" value="GGDEF"/>
    <property type="match status" value="1"/>
</dbReference>
<dbReference type="Pfam" id="PF00990">
    <property type="entry name" value="GGDEF"/>
    <property type="match status" value="1"/>
</dbReference>
<keyword evidence="6" id="KW-1185">Reference proteome</keyword>
<dbReference type="InterPro" id="IPR029787">
    <property type="entry name" value="Nucleotide_cyclase"/>
</dbReference>
<feature type="transmembrane region" description="Helical" evidence="3">
    <location>
        <begin position="82"/>
        <end position="106"/>
    </location>
</feature>
<feature type="transmembrane region" description="Helical" evidence="3">
    <location>
        <begin position="118"/>
        <end position="135"/>
    </location>
</feature>
<dbReference type="InterPro" id="IPR050469">
    <property type="entry name" value="Diguanylate_Cyclase"/>
</dbReference>
<dbReference type="SUPFAM" id="SSF55073">
    <property type="entry name" value="Nucleotide cyclase"/>
    <property type="match status" value="1"/>
</dbReference>
<reference evidence="5 6" key="1">
    <citation type="submission" date="2023-03" db="EMBL/GenBank/DDBJ databases">
        <title>NovoSphingobium album sp. nov. isolated from polycyclic aromatic hydrocarbons- and heavy-metal polluted soil.</title>
        <authorList>
            <person name="Liu Z."/>
            <person name="Wang K."/>
        </authorList>
    </citation>
    <scope>NUCLEOTIDE SEQUENCE [LARGE SCALE GENOMIC DNA]</scope>
    <source>
        <strain evidence="5 6">H3SJ31-1</strain>
    </source>
</reference>
<comment type="catalytic activity">
    <reaction evidence="2">
        <text>2 GTP = 3',3'-c-di-GMP + 2 diphosphate</text>
        <dbReference type="Rhea" id="RHEA:24898"/>
        <dbReference type="ChEBI" id="CHEBI:33019"/>
        <dbReference type="ChEBI" id="CHEBI:37565"/>
        <dbReference type="ChEBI" id="CHEBI:58805"/>
        <dbReference type="EC" id="2.7.7.65"/>
    </reaction>
</comment>
<name>A0ABT5WMT2_9SPHN</name>
<feature type="transmembrane region" description="Helical" evidence="3">
    <location>
        <begin position="20"/>
        <end position="44"/>
    </location>
</feature>
<dbReference type="Gene3D" id="3.30.70.270">
    <property type="match status" value="1"/>
</dbReference>
<protein>
    <recommendedName>
        <fullName evidence="1">diguanylate cyclase</fullName>
        <ecNumber evidence="1">2.7.7.65</ecNumber>
    </recommendedName>
</protein>
<keyword evidence="5" id="KW-0808">Transferase</keyword>
<dbReference type="EMBL" id="JARESE010000015">
    <property type="protein sequence ID" value="MDE8651194.1"/>
    <property type="molecule type" value="Genomic_DNA"/>
</dbReference>
<evidence type="ECO:0000256" key="2">
    <source>
        <dbReference type="ARBA" id="ARBA00034247"/>
    </source>
</evidence>
<dbReference type="RefSeq" id="WP_275227293.1">
    <property type="nucleotide sequence ID" value="NZ_JARESE010000015.1"/>
</dbReference>
<keyword evidence="3" id="KW-0812">Transmembrane</keyword>
<dbReference type="InterPro" id="IPR000160">
    <property type="entry name" value="GGDEF_dom"/>
</dbReference>
<dbReference type="NCBIfam" id="TIGR00254">
    <property type="entry name" value="GGDEF"/>
    <property type="match status" value="1"/>
</dbReference>
<dbReference type="EC" id="2.7.7.65" evidence="1"/>
<feature type="domain" description="GGDEF" evidence="4">
    <location>
        <begin position="220"/>
        <end position="352"/>
    </location>
</feature>
<dbReference type="Proteomes" id="UP001216253">
    <property type="component" value="Unassembled WGS sequence"/>
</dbReference>
<keyword evidence="3" id="KW-1133">Transmembrane helix</keyword>
<evidence type="ECO:0000256" key="1">
    <source>
        <dbReference type="ARBA" id="ARBA00012528"/>
    </source>
</evidence>
<dbReference type="GO" id="GO:0052621">
    <property type="term" value="F:diguanylate cyclase activity"/>
    <property type="evidence" value="ECO:0007669"/>
    <property type="project" value="UniProtKB-EC"/>
</dbReference>